<dbReference type="CDD" id="cd07890">
    <property type="entry name" value="CYTH-like_AC_IV-like"/>
    <property type="match status" value="1"/>
</dbReference>
<evidence type="ECO:0000313" key="3">
    <source>
        <dbReference type="Proteomes" id="UP000627166"/>
    </source>
</evidence>
<name>A0ABR8YP55_9CLOT</name>
<gene>
    <name evidence="2" type="ORF">H9637_03085</name>
</gene>
<dbReference type="RefSeq" id="WP_191739013.1">
    <property type="nucleotide sequence ID" value="NZ_JACSQB010000025.1"/>
</dbReference>
<sequence length="184" mass="21636">MKEMETRILDIDVDFIRKKMKDINASKVKEENQVNNIYDFPDRRLLNAKGYARIRIIEDNLHNKTINYMTTKKLISQEKYKVMEEQEIEISDPVKGANIFKALGLELVESIKKYRESYKYKNTLIEIDINDKSFCPFPYIEIESSDENEIMDVVKLLGYTMKDTTSKTIHEILNDRNKGVLKGL</sequence>
<dbReference type="PROSITE" id="PS51707">
    <property type="entry name" value="CYTH"/>
    <property type="match status" value="1"/>
</dbReference>
<dbReference type="Pfam" id="PF01928">
    <property type="entry name" value="CYTH"/>
    <property type="match status" value="1"/>
</dbReference>
<evidence type="ECO:0000313" key="2">
    <source>
        <dbReference type="EMBL" id="MBD8046036.1"/>
    </source>
</evidence>
<dbReference type="PANTHER" id="PTHR21028:SF2">
    <property type="entry name" value="CYTH DOMAIN-CONTAINING PROTEIN"/>
    <property type="match status" value="1"/>
</dbReference>
<dbReference type="Gene3D" id="2.40.320.10">
    <property type="entry name" value="Hypothetical Protein Pfu-838710-001"/>
    <property type="match status" value="1"/>
</dbReference>
<proteinExistence type="predicted"/>
<evidence type="ECO:0000259" key="1">
    <source>
        <dbReference type="PROSITE" id="PS51707"/>
    </source>
</evidence>
<dbReference type="SMART" id="SM01118">
    <property type="entry name" value="CYTH"/>
    <property type="match status" value="1"/>
</dbReference>
<dbReference type="InterPro" id="IPR023577">
    <property type="entry name" value="CYTH_domain"/>
</dbReference>
<comment type="caution">
    <text evidence="2">The sequence shown here is derived from an EMBL/GenBank/DDBJ whole genome shotgun (WGS) entry which is preliminary data.</text>
</comment>
<protein>
    <submittedName>
        <fullName evidence="2">CYTH domain-containing protein</fullName>
    </submittedName>
</protein>
<dbReference type="Proteomes" id="UP000627166">
    <property type="component" value="Unassembled WGS sequence"/>
</dbReference>
<keyword evidence="3" id="KW-1185">Reference proteome</keyword>
<accession>A0ABR8YP55</accession>
<reference evidence="2 3" key="1">
    <citation type="submission" date="2020-08" db="EMBL/GenBank/DDBJ databases">
        <title>A Genomic Blueprint of the Chicken Gut Microbiome.</title>
        <authorList>
            <person name="Gilroy R."/>
            <person name="Ravi A."/>
            <person name="Getino M."/>
            <person name="Pursley I."/>
            <person name="Horton D.L."/>
            <person name="Alikhan N.-F."/>
            <person name="Baker D."/>
            <person name="Gharbi K."/>
            <person name="Hall N."/>
            <person name="Watson M."/>
            <person name="Adriaenssens E.M."/>
            <person name="Foster-Nyarko E."/>
            <person name="Jarju S."/>
            <person name="Secka A."/>
            <person name="Antonio M."/>
            <person name="Oren A."/>
            <person name="Chaudhuri R."/>
            <person name="La Ragione R.M."/>
            <person name="Hildebrand F."/>
            <person name="Pallen M.J."/>
        </authorList>
    </citation>
    <scope>NUCLEOTIDE SEQUENCE [LARGE SCALE GENOMIC DNA]</scope>
    <source>
        <strain evidence="2 3">N37</strain>
    </source>
</reference>
<organism evidence="2 3">
    <name type="scientific">Clostridium faecium</name>
    <dbReference type="NCBI Taxonomy" id="2762223"/>
    <lineage>
        <taxon>Bacteria</taxon>
        <taxon>Bacillati</taxon>
        <taxon>Bacillota</taxon>
        <taxon>Clostridia</taxon>
        <taxon>Eubacteriales</taxon>
        <taxon>Clostridiaceae</taxon>
        <taxon>Clostridium</taxon>
    </lineage>
</organism>
<dbReference type="InterPro" id="IPR008173">
    <property type="entry name" value="Adenylyl_cyclase_CyaB"/>
</dbReference>
<dbReference type="PANTHER" id="PTHR21028">
    <property type="entry name" value="SI:CH211-156B7.4"/>
    <property type="match status" value="1"/>
</dbReference>
<dbReference type="EMBL" id="JACSQB010000025">
    <property type="protein sequence ID" value="MBD8046036.1"/>
    <property type="molecule type" value="Genomic_DNA"/>
</dbReference>
<dbReference type="InterPro" id="IPR033469">
    <property type="entry name" value="CYTH-like_dom_sf"/>
</dbReference>
<feature type="domain" description="CYTH" evidence="1">
    <location>
        <begin position="1"/>
        <end position="175"/>
    </location>
</feature>
<dbReference type="SUPFAM" id="SSF55154">
    <property type="entry name" value="CYTH-like phosphatases"/>
    <property type="match status" value="1"/>
</dbReference>